<keyword evidence="3" id="KW-1185">Reference proteome</keyword>
<feature type="region of interest" description="Disordered" evidence="1">
    <location>
        <begin position="1"/>
        <end position="64"/>
    </location>
</feature>
<accession>A0A0V0YQH8</accession>
<dbReference type="STRING" id="990121.A0A0V0YQH8"/>
<evidence type="ECO:0000256" key="1">
    <source>
        <dbReference type="SAM" id="MobiDB-lite"/>
    </source>
</evidence>
<feature type="compositionally biased region" description="Basic and acidic residues" evidence="1">
    <location>
        <begin position="41"/>
        <end position="50"/>
    </location>
</feature>
<dbReference type="Proteomes" id="UP000054783">
    <property type="component" value="Unassembled WGS sequence"/>
</dbReference>
<feature type="compositionally biased region" description="Basic and acidic residues" evidence="1">
    <location>
        <begin position="1"/>
        <end position="15"/>
    </location>
</feature>
<name>A0A0V0YQH8_9BILA</name>
<evidence type="ECO:0000313" key="3">
    <source>
        <dbReference type="Proteomes" id="UP000054783"/>
    </source>
</evidence>
<dbReference type="EMBL" id="JYDQ01003646">
    <property type="protein sequence ID" value="KRY02613.1"/>
    <property type="molecule type" value="Genomic_DNA"/>
</dbReference>
<reference evidence="2 3" key="1">
    <citation type="submission" date="2015-01" db="EMBL/GenBank/DDBJ databases">
        <title>Evolution of Trichinella species and genotypes.</title>
        <authorList>
            <person name="Korhonen P.K."/>
            <person name="Edoardo P."/>
            <person name="Giuseppe L.R."/>
            <person name="Gasser R.B."/>
        </authorList>
    </citation>
    <scope>NUCLEOTIDE SEQUENCE [LARGE SCALE GENOMIC DNA]</scope>
    <source>
        <strain evidence="2">ISS2496</strain>
    </source>
</reference>
<dbReference type="AlphaFoldDB" id="A0A0V0YQH8"/>
<proteinExistence type="predicted"/>
<evidence type="ECO:0000313" key="2">
    <source>
        <dbReference type="EMBL" id="KRY02613.1"/>
    </source>
</evidence>
<comment type="caution">
    <text evidence="2">The sequence shown here is derived from an EMBL/GenBank/DDBJ whole genome shotgun (WGS) entry which is preliminary data.</text>
</comment>
<dbReference type="OrthoDB" id="5933614at2759"/>
<organism evidence="2 3">
    <name type="scientific">Trichinella patagoniensis</name>
    <dbReference type="NCBI Taxonomy" id="990121"/>
    <lineage>
        <taxon>Eukaryota</taxon>
        <taxon>Metazoa</taxon>
        <taxon>Ecdysozoa</taxon>
        <taxon>Nematoda</taxon>
        <taxon>Enoplea</taxon>
        <taxon>Dorylaimia</taxon>
        <taxon>Trichinellida</taxon>
        <taxon>Trichinellidae</taxon>
        <taxon>Trichinella</taxon>
    </lineage>
</organism>
<protein>
    <submittedName>
        <fullName evidence="2">Uncharacterized protein</fullName>
    </submittedName>
</protein>
<gene>
    <name evidence="2" type="ORF">T12_14514</name>
</gene>
<sequence>MSNRRRDCASEEEPAKSNSGRTGAHPEDTNETTPPGGSSHDCNRMEKSTSDELSTAAVFSENPS</sequence>